<protein>
    <recommendedName>
        <fullName evidence="3">Secreted protein</fullName>
    </recommendedName>
</protein>
<keyword evidence="2" id="KW-1185">Reference proteome</keyword>
<sequence length="106" mass="11893">MSAKGQRLQNNTVFLLCLFSSKVDRLLFPLNGATRPVFSRLERLCSWLICTGHCTGTYNKNLFGPVQTGLSKGAARHEELRETPHMHALKSNTASSCDEFIHNKSR</sequence>
<reference evidence="1 2" key="1">
    <citation type="submission" date="2021-06" db="EMBL/GenBank/DDBJ databases">
        <authorList>
            <person name="Palmer J.M."/>
        </authorList>
    </citation>
    <scope>NUCLEOTIDE SEQUENCE [LARGE SCALE GENOMIC DNA]</scope>
    <source>
        <strain evidence="1 2">XC_2019</strain>
        <tissue evidence="1">Muscle</tissue>
    </source>
</reference>
<gene>
    <name evidence="1" type="ORF">XENOCAPTIV_022058</name>
</gene>
<accession>A0ABV0QWD6</accession>
<proteinExistence type="predicted"/>
<evidence type="ECO:0000313" key="2">
    <source>
        <dbReference type="Proteomes" id="UP001434883"/>
    </source>
</evidence>
<comment type="caution">
    <text evidence="1">The sequence shown here is derived from an EMBL/GenBank/DDBJ whole genome shotgun (WGS) entry which is preliminary data.</text>
</comment>
<organism evidence="1 2">
    <name type="scientific">Xenoophorus captivus</name>
    <dbReference type="NCBI Taxonomy" id="1517983"/>
    <lineage>
        <taxon>Eukaryota</taxon>
        <taxon>Metazoa</taxon>
        <taxon>Chordata</taxon>
        <taxon>Craniata</taxon>
        <taxon>Vertebrata</taxon>
        <taxon>Euteleostomi</taxon>
        <taxon>Actinopterygii</taxon>
        <taxon>Neopterygii</taxon>
        <taxon>Teleostei</taxon>
        <taxon>Neoteleostei</taxon>
        <taxon>Acanthomorphata</taxon>
        <taxon>Ovalentaria</taxon>
        <taxon>Atherinomorphae</taxon>
        <taxon>Cyprinodontiformes</taxon>
        <taxon>Goodeidae</taxon>
        <taxon>Xenoophorus</taxon>
    </lineage>
</organism>
<evidence type="ECO:0000313" key="1">
    <source>
        <dbReference type="EMBL" id="MEQ2200084.1"/>
    </source>
</evidence>
<dbReference type="EMBL" id="JAHRIN010025695">
    <property type="protein sequence ID" value="MEQ2200084.1"/>
    <property type="molecule type" value="Genomic_DNA"/>
</dbReference>
<dbReference type="Proteomes" id="UP001434883">
    <property type="component" value="Unassembled WGS sequence"/>
</dbReference>
<name>A0ABV0QWD6_9TELE</name>
<evidence type="ECO:0008006" key="3">
    <source>
        <dbReference type="Google" id="ProtNLM"/>
    </source>
</evidence>